<evidence type="ECO:0000313" key="2">
    <source>
        <dbReference type="EMBL" id="KAK4302186.1"/>
    </source>
</evidence>
<proteinExistence type="predicted"/>
<keyword evidence="3" id="KW-1185">Reference proteome</keyword>
<protein>
    <submittedName>
        <fullName evidence="2">Uncharacterized protein</fullName>
    </submittedName>
</protein>
<name>A0AAE1P7L1_9EUCA</name>
<accession>A0AAE1P7L1</accession>
<dbReference type="Proteomes" id="UP001292094">
    <property type="component" value="Unassembled WGS sequence"/>
</dbReference>
<organism evidence="2 3">
    <name type="scientific">Petrolisthes manimaculis</name>
    <dbReference type="NCBI Taxonomy" id="1843537"/>
    <lineage>
        <taxon>Eukaryota</taxon>
        <taxon>Metazoa</taxon>
        <taxon>Ecdysozoa</taxon>
        <taxon>Arthropoda</taxon>
        <taxon>Crustacea</taxon>
        <taxon>Multicrustacea</taxon>
        <taxon>Malacostraca</taxon>
        <taxon>Eumalacostraca</taxon>
        <taxon>Eucarida</taxon>
        <taxon>Decapoda</taxon>
        <taxon>Pleocyemata</taxon>
        <taxon>Anomura</taxon>
        <taxon>Galatheoidea</taxon>
        <taxon>Porcellanidae</taxon>
        <taxon>Petrolisthes</taxon>
    </lineage>
</organism>
<gene>
    <name evidence="2" type="ORF">Pmani_025683</name>
</gene>
<feature type="region of interest" description="Disordered" evidence="1">
    <location>
        <begin position="1"/>
        <end position="80"/>
    </location>
</feature>
<evidence type="ECO:0000313" key="3">
    <source>
        <dbReference type="Proteomes" id="UP001292094"/>
    </source>
</evidence>
<reference evidence="2" key="1">
    <citation type="submission" date="2023-11" db="EMBL/GenBank/DDBJ databases">
        <title>Genome assemblies of two species of porcelain crab, Petrolisthes cinctipes and Petrolisthes manimaculis (Anomura: Porcellanidae).</title>
        <authorList>
            <person name="Angst P."/>
        </authorList>
    </citation>
    <scope>NUCLEOTIDE SEQUENCE</scope>
    <source>
        <strain evidence="2">PB745_02</strain>
        <tissue evidence="2">Gill</tissue>
    </source>
</reference>
<dbReference type="EMBL" id="JAWZYT010002769">
    <property type="protein sequence ID" value="KAK4302186.1"/>
    <property type="molecule type" value="Genomic_DNA"/>
</dbReference>
<feature type="compositionally biased region" description="Basic and acidic residues" evidence="1">
    <location>
        <begin position="25"/>
        <end position="46"/>
    </location>
</feature>
<feature type="compositionally biased region" description="Basic and acidic residues" evidence="1">
    <location>
        <begin position="1"/>
        <end position="16"/>
    </location>
</feature>
<evidence type="ECO:0000256" key="1">
    <source>
        <dbReference type="SAM" id="MobiDB-lite"/>
    </source>
</evidence>
<comment type="caution">
    <text evidence="2">The sequence shown here is derived from an EMBL/GenBank/DDBJ whole genome shotgun (WGS) entry which is preliminary data.</text>
</comment>
<feature type="compositionally biased region" description="Basic and acidic residues" evidence="1">
    <location>
        <begin position="56"/>
        <end position="73"/>
    </location>
</feature>
<dbReference type="AlphaFoldDB" id="A0AAE1P7L1"/>
<sequence>MRALEMEKEGMGDRGKRAGVGDGGKSAEEVEKKKWRKESGGDGRNRERWRRRWRKESRGDGGKRAEEMEESKWKRWKNRV</sequence>